<evidence type="ECO:0000256" key="2">
    <source>
        <dbReference type="SAM" id="Phobius"/>
    </source>
</evidence>
<dbReference type="AlphaFoldDB" id="A0A5J9UQF2"/>
<keyword evidence="2" id="KW-0472">Membrane</keyword>
<feature type="region of interest" description="Disordered" evidence="1">
    <location>
        <begin position="43"/>
        <end position="65"/>
    </location>
</feature>
<reference evidence="3 4" key="1">
    <citation type="journal article" date="2019" name="Sci. Rep.">
        <title>A high-quality genome of Eragrostis curvula grass provides insights into Poaceae evolution and supports new strategies to enhance forage quality.</title>
        <authorList>
            <person name="Carballo J."/>
            <person name="Santos B.A.C.M."/>
            <person name="Zappacosta D."/>
            <person name="Garbus I."/>
            <person name="Selva J.P."/>
            <person name="Gallo C.A."/>
            <person name="Diaz A."/>
            <person name="Albertini E."/>
            <person name="Caccamo M."/>
            <person name="Echenique V."/>
        </authorList>
    </citation>
    <scope>NUCLEOTIDE SEQUENCE [LARGE SCALE GENOMIC DNA]</scope>
    <source>
        <strain evidence="4">cv. Victoria</strain>
        <tissue evidence="3">Leaf</tissue>
    </source>
</reference>
<proteinExistence type="predicted"/>
<organism evidence="3 4">
    <name type="scientific">Eragrostis curvula</name>
    <name type="common">weeping love grass</name>
    <dbReference type="NCBI Taxonomy" id="38414"/>
    <lineage>
        <taxon>Eukaryota</taxon>
        <taxon>Viridiplantae</taxon>
        <taxon>Streptophyta</taxon>
        <taxon>Embryophyta</taxon>
        <taxon>Tracheophyta</taxon>
        <taxon>Spermatophyta</taxon>
        <taxon>Magnoliopsida</taxon>
        <taxon>Liliopsida</taxon>
        <taxon>Poales</taxon>
        <taxon>Poaceae</taxon>
        <taxon>PACMAD clade</taxon>
        <taxon>Chloridoideae</taxon>
        <taxon>Eragrostideae</taxon>
        <taxon>Eragrostidinae</taxon>
        <taxon>Eragrostis</taxon>
    </lineage>
</organism>
<dbReference type="PROSITE" id="PS51257">
    <property type="entry name" value="PROKAR_LIPOPROTEIN"/>
    <property type="match status" value="1"/>
</dbReference>
<evidence type="ECO:0000313" key="4">
    <source>
        <dbReference type="Proteomes" id="UP000324897"/>
    </source>
</evidence>
<dbReference type="Proteomes" id="UP000324897">
    <property type="component" value="Chromosome 2"/>
</dbReference>
<accession>A0A5J9UQF2</accession>
<keyword evidence="4" id="KW-1185">Reference proteome</keyword>
<dbReference type="Gramene" id="TVU25796">
    <property type="protein sequence ID" value="TVU25796"/>
    <property type="gene ID" value="EJB05_28305"/>
</dbReference>
<dbReference type="EMBL" id="RWGY01000013">
    <property type="protein sequence ID" value="TVU25796.1"/>
    <property type="molecule type" value="Genomic_DNA"/>
</dbReference>
<comment type="caution">
    <text evidence="3">The sequence shown here is derived from an EMBL/GenBank/DDBJ whole genome shotgun (WGS) entry which is preliminary data.</text>
</comment>
<gene>
    <name evidence="3" type="ORF">EJB05_28305</name>
</gene>
<keyword evidence="2" id="KW-1133">Transmembrane helix</keyword>
<name>A0A5J9UQF2_9POAL</name>
<feature type="transmembrane region" description="Helical" evidence="2">
    <location>
        <begin position="20"/>
        <end position="39"/>
    </location>
</feature>
<sequence>MRRGEHDIHLALRLDHHAGVFVVHAGAAIVACLIAYTRVTGNEGTKPARKHGSRLQHEINNNIQK</sequence>
<protein>
    <submittedName>
        <fullName evidence="3">Uncharacterized protein</fullName>
    </submittedName>
</protein>
<evidence type="ECO:0000256" key="1">
    <source>
        <dbReference type="SAM" id="MobiDB-lite"/>
    </source>
</evidence>
<evidence type="ECO:0000313" key="3">
    <source>
        <dbReference type="EMBL" id="TVU25796.1"/>
    </source>
</evidence>
<keyword evidence="2" id="KW-0812">Transmembrane</keyword>
<feature type="non-terminal residue" evidence="3">
    <location>
        <position position="1"/>
    </location>
</feature>